<dbReference type="Pfam" id="PF03629">
    <property type="entry name" value="SASA"/>
    <property type="match status" value="1"/>
</dbReference>
<name>A0A1I0MJ83_9BACT</name>
<evidence type="ECO:0000259" key="3">
    <source>
        <dbReference type="Pfam" id="PF03629"/>
    </source>
</evidence>
<feature type="transmembrane region" description="Helical" evidence="2">
    <location>
        <begin position="7"/>
        <end position="28"/>
    </location>
</feature>
<evidence type="ECO:0000256" key="2">
    <source>
        <dbReference type="SAM" id="Phobius"/>
    </source>
</evidence>
<evidence type="ECO:0000313" key="4">
    <source>
        <dbReference type="EMBL" id="SEV87860.1"/>
    </source>
</evidence>
<evidence type="ECO:0000256" key="1">
    <source>
        <dbReference type="ARBA" id="ARBA00022801"/>
    </source>
</evidence>
<keyword evidence="5" id="KW-1185">Reference proteome</keyword>
<dbReference type="EMBL" id="FOIQ01000001">
    <property type="protein sequence ID" value="SEV87860.1"/>
    <property type="molecule type" value="Genomic_DNA"/>
</dbReference>
<dbReference type="RefSeq" id="WP_091899728.1">
    <property type="nucleotide sequence ID" value="NZ_FOIQ01000001.1"/>
</dbReference>
<protein>
    <recommendedName>
        <fullName evidence="3">Sialate O-acetylesterase domain-containing protein</fullName>
    </recommendedName>
</protein>
<dbReference type="SUPFAM" id="SSF52266">
    <property type="entry name" value="SGNH hydrolase"/>
    <property type="match status" value="1"/>
</dbReference>
<evidence type="ECO:0000313" key="5">
    <source>
        <dbReference type="Proteomes" id="UP000199373"/>
    </source>
</evidence>
<gene>
    <name evidence="4" type="ORF">SAMN04487850_0675</name>
</gene>
<keyword evidence="2" id="KW-0472">Membrane</keyword>
<proteinExistence type="predicted"/>
<dbReference type="AlphaFoldDB" id="A0A1I0MJ83"/>
<dbReference type="Proteomes" id="UP000199373">
    <property type="component" value="Unassembled WGS sequence"/>
</dbReference>
<dbReference type="GO" id="GO:0016788">
    <property type="term" value="F:hydrolase activity, acting on ester bonds"/>
    <property type="evidence" value="ECO:0007669"/>
    <property type="project" value="UniProtKB-ARBA"/>
</dbReference>
<dbReference type="InterPro" id="IPR005181">
    <property type="entry name" value="SASA"/>
</dbReference>
<feature type="domain" description="Sialate O-acetylesterase" evidence="3">
    <location>
        <begin position="124"/>
        <end position="292"/>
    </location>
</feature>
<keyword evidence="2" id="KW-0812">Transmembrane</keyword>
<dbReference type="Gene3D" id="3.40.50.1110">
    <property type="entry name" value="SGNH hydrolase"/>
    <property type="match status" value="1"/>
</dbReference>
<keyword evidence="2" id="KW-1133">Transmembrane helix</keyword>
<keyword evidence="1" id="KW-0378">Hydrolase</keyword>
<organism evidence="4 5">
    <name type="scientific">Prevotella aff. ruminicola Tc2-24</name>
    <dbReference type="NCBI Taxonomy" id="81582"/>
    <lineage>
        <taxon>Bacteria</taxon>
        <taxon>Pseudomonadati</taxon>
        <taxon>Bacteroidota</taxon>
        <taxon>Bacteroidia</taxon>
        <taxon>Bacteroidales</taxon>
        <taxon>Prevotellaceae</taxon>
        <taxon>Prevotella</taxon>
    </lineage>
</organism>
<dbReference type="InterPro" id="IPR036514">
    <property type="entry name" value="SGNH_hydro_sf"/>
</dbReference>
<accession>A0A1I0MJ83</accession>
<reference evidence="4 5" key="1">
    <citation type="submission" date="2016-10" db="EMBL/GenBank/DDBJ databases">
        <authorList>
            <person name="de Groot N.N."/>
        </authorList>
    </citation>
    <scope>NUCLEOTIDE SEQUENCE [LARGE SCALE GENOMIC DNA]</scope>
    <source>
        <strain evidence="4 5">TC2-24</strain>
    </source>
</reference>
<sequence>MHINTRYVHKFLITASIILIGFLVYQHFNRKETNDIQRVVLCIPVYGQSLALGEEAVRITDFDSLRIRNNGRIVTENLDHAFGYYDHSSILKQNIKRLLHYDKKAFELSVYGMAETLVRQLGVDTLICIFPGGHGMNTISDLMKPSEPYNKFISEVAHAYKKAKEKGWEFFVPAICWMQGESDIANYPDYDYKKVFRQMYHNLNTDIKHITQQKEDVRMICYQTNVITKGERYMPNHYEGTEARTPEALMELVRDDTLVWASGPTYPYSFVRDVLHIDAIGQKRLGNLAARSVLGILRKEKRNTGVVPTEAIINGHDIRILFQVPHPPLCIDTNNVTKVANYGFNVIRNDNTDIISEVRLDRDTIVIKCKESPIGCKIRYAINGERNKSGWKIGPRGNLRDSQGDNDSISIQGKRYPQHHWCYQFEIMGKQKK</sequence>